<dbReference type="EMBL" id="CANHGI010000006">
    <property type="protein sequence ID" value="CAI5454765.1"/>
    <property type="molecule type" value="Genomic_DNA"/>
</dbReference>
<dbReference type="Proteomes" id="UP001152747">
    <property type="component" value="Unassembled WGS sequence"/>
</dbReference>
<comment type="caution">
    <text evidence="1">The sequence shown here is derived from an EMBL/GenBank/DDBJ whole genome shotgun (WGS) entry which is preliminary data.</text>
</comment>
<evidence type="ECO:0000313" key="1">
    <source>
        <dbReference type="EMBL" id="CAI5454765.1"/>
    </source>
</evidence>
<reference evidence="1" key="1">
    <citation type="submission" date="2022-11" db="EMBL/GenBank/DDBJ databases">
        <authorList>
            <person name="Kikuchi T."/>
        </authorList>
    </citation>
    <scope>NUCLEOTIDE SEQUENCE</scope>
    <source>
        <strain evidence="1">PS1010</strain>
    </source>
</reference>
<name>A0A9P1N9K4_9PELO</name>
<gene>
    <name evidence="1" type="ORF">CAMP_LOCUS17402</name>
</gene>
<evidence type="ECO:0000313" key="2">
    <source>
        <dbReference type="Proteomes" id="UP001152747"/>
    </source>
</evidence>
<proteinExistence type="predicted"/>
<organism evidence="1 2">
    <name type="scientific">Caenorhabditis angaria</name>
    <dbReference type="NCBI Taxonomy" id="860376"/>
    <lineage>
        <taxon>Eukaryota</taxon>
        <taxon>Metazoa</taxon>
        <taxon>Ecdysozoa</taxon>
        <taxon>Nematoda</taxon>
        <taxon>Chromadorea</taxon>
        <taxon>Rhabditida</taxon>
        <taxon>Rhabditina</taxon>
        <taxon>Rhabditomorpha</taxon>
        <taxon>Rhabditoidea</taxon>
        <taxon>Rhabditidae</taxon>
        <taxon>Peloderinae</taxon>
        <taxon>Caenorhabditis</taxon>
    </lineage>
</organism>
<protein>
    <submittedName>
        <fullName evidence="1">Uncharacterized protein</fullName>
    </submittedName>
</protein>
<accession>A0A9P1N9K4</accession>
<dbReference type="AlphaFoldDB" id="A0A9P1N9K4"/>
<keyword evidence="2" id="KW-1185">Reference proteome</keyword>
<sequence length="113" mass="13349">MPICFRNSDLEFLQEVYVMFHRLVALAERNPSKYDGTNGIGKMCLLHFNFIFGDIWQRALRMKRRSFKRNNAMFYDYGEEVAEIVELWNYNVDFSHLLFLVSTMALVVLAPTL</sequence>